<dbReference type="EMBL" id="BART01015071">
    <property type="protein sequence ID" value="GAG80000.1"/>
    <property type="molecule type" value="Genomic_DNA"/>
</dbReference>
<sequence>VEPSMSQRGRIDGNRKEVVDGCWYRAGTLNEINWKPANIV</sequence>
<reference evidence="1" key="1">
    <citation type="journal article" date="2014" name="Front. Microbiol.">
        <title>High frequency of phylogenetically diverse reductive dehalogenase-homologous genes in deep subseafloor sedimentary metagenomes.</title>
        <authorList>
            <person name="Kawai M."/>
            <person name="Futagami T."/>
            <person name="Toyoda A."/>
            <person name="Takaki Y."/>
            <person name="Nishi S."/>
            <person name="Hori S."/>
            <person name="Arai W."/>
            <person name="Tsubouchi T."/>
            <person name="Morono Y."/>
            <person name="Uchiyama I."/>
            <person name="Ito T."/>
            <person name="Fujiyama A."/>
            <person name="Inagaki F."/>
            <person name="Takami H."/>
        </authorList>
    </citation>
    <scope>NUCLEOTIDE SEQUENCE</scope>
    <source>
        <strain evidence="1">Expedition CK06-06</strain>
    </source>
</reference>
<protein>
    <submittedName>
        <fullName evidence="1">Uncharacterized protein</fullName>
    </submittedName>
</protein>
<proteinExistence type="predicted"/>
<gene>
    <name evidence="1" type="ORF">S01H4_29444</name>
</gene>
<evidence type="ECO:0000313" key="1">
    <source>
        <dbReference type="EMBL" id="GAG80000.1"/>
    </source>
</evidence>
<feature type="non-terminal residue" evidence="1">
    <location>
        <position position="40"/>
    </location>
</feature>
<dbReference type="AlphaFoldDB" id="X1AC66"/>
<name>X1AC66_9ZZZZ</name>
<comment type="caution">
    <text evidence="1">The sequence shown here is derived from an EMBL/GenBank/DDBJ whole genome shotgun (WGS) entry which is preliminary data.</text>
</comment>
<organism evidence="1">
    <name type="scientific">marine sediment metagenome</name>
    <dbReference type="NCBI Taxonomy" id="412755"/>
    <lineage>
        <taxon>unclassified sequences</taxon>
        <taxon>metagenomes</taxon>
        <taxon>ecological metagenomes</taxon>
    </lineage>
</organism>
<feature type="non-terminal residue" evidence="1">
    <location>
        <position position="1"/>
    </location>
</feature>
<accession>X1AC66</accession>